<evidence type="ECO:0000256" key="3">
    <source>
        <dbReference type="ARBA" id="ARBA00022801"/>
    </source>
</evidence>
<dbReference type="PROSITE" id="PS50249">
    <property type="entry name" value="MPN"/>
    <property type="match status" value="1"/>
</dbReference>
<dbReference type="AlphaFoldDB" id="A0A368TN05"/>
<organism evidence="8 9">
    <name type="scientific">Billgrantia montanilacus</name>
    <dbReference type="NCBI Taxonomy" id="2282305"/>
    <lineage>
        <taxon>Bacteria</taxon>
        <taxon>Pseudomonadati</taxon>
        <taxon>Pseudomonadota</taxon>
        <taxon>Gammaproteobacteria</taxon>
        <taxon>Oceanospirillales</taxon>
        <taxon>Halomonadaceae</taxon>
        <taxon>Billgrantia</taxon>
    </lineage>
</organism>
<dbReference type="GO" id="GO:0008237">
    <property type="term" value="F:metallopeptidase activity"/>
    <property type="evidence" value="ECO:0007669"/>
    <property type="project" value="UniProtKB-KW"/>
</dbReference>
<accession>A0A368TN05</accession>
<dbReference type="OrthoDB" id="9804482at2"/>
<feature type="domain" description="MPN" evidence="7">
    <location>
        <begin position="62"/>
        <end position="184"/>
    </location>
</feature>
<dbReference type="NCBIfam" id="TIGR00608">
    <property type="entry name" value="radc"/>
    <property type="match status" value="1"/>
</dbReference>
<evidence type="ECO:0000313" key="9">
    <source>
        <dbReference type="Proteomes" id="UP000252405"/>
    </source>
</evidence>
<sequence length="184" mass="20251">MTSTQAVATSQAISRYPSQPASPHGLQLFVLDGAGNYRAAPDECVINAARSVVERTVSRGMKLSTPDRVREFLWIKLAGYDHEVFGAIFLDSQHRVIEYSELFHGTLDSASVYPREVVKTALQHNAGAVIFTHNHPSGQPDPSEADRRITHRLKEALGLIEVRVLDHIVVGGTESVSFAERGYL</sequence>
<reference evidence="8 9" key="1">
    <citation type="submission" date="2018-07" db="EMBL/GenBank/DDBJ databases">
        <title>Halomonas montanilacus sp. nov., isolated from Lake Pengyan on Tibetan Plateau.</title>
        <authorList>
            <person name="Lu H."/>
            <person name="Xing P."/>
            <person name="Wu Q."/>
        </authorList>
    </citation>
    <scope>NUCLEOTIDE SEQUENCE [LARGE SCALE GENOMIC DNA]</scope>
    <source>
        <strain evidence="8 9">PYC7W</strain>
    </source>
</reference>
<feature type="region of interest" description="Disordered" evidence="6">
    <location>
        <begin position="1"/>
        <end position="21"/>
    </location>
</feature>
<keyword evidence="9" id="KW-1185">Reference proteome</keyword>
<dbReference type="InterPro" id="IPR020891">
    <property type="entry name" value="UPF0758_CS"/>
</dbReference>
<proteinExistence type="predicted"/>
<comment type="caution">
    <text evidence="8">The sequence shown here is derived from an EMBL/GenBank/DDBJ whole genome shotgun (WGS) entry which is preliminary data.</text>
</comment>
<dbReference type="InterPro" id="IPR001405">
    <property type="entry name" value="UPF0758"/>
</dbReference>
<keyword evidence="5" id="KW-0482">Metalloprotease</keyword>
<dbReference type="PANTHER" id="PTHR30471:SF3">
    <property type="entry name" value="UPF0758 PROTEIN YEES-RELATED"/>
    <property type="match status" value="1"/>
</dbReference>
<dbReference type="CDD" id="cd08071">
    <property type="entry name" value="MPN_DUF2466"/>
    <property type="match status" value="1"/>
</dbReference>
<dbReference type="PROSITE" id="PS01302">
    <property type="entry name" value="UPF0758"/>
    <property type="match status" value="1"/>
</dbReference>
<dbReference type="InterPro" id="IPR025657">
    <property type="entry name" value="RadC_JAB"/>
</dbReference>
<evidence type="ECO:0000313" key="8">
    <source>
        <dbReference type="EMBL" id="RCV85974.1"/>
    </source>
</evidence>
<dbReference type="RefSeq" id="WP_114481124.1">
    <property type="nucleotide sequence ID" value="NZ_QPII01000037.1"/>
</dbReference>
<keyword evidence="3" id="KW-0378">Hydrolase</keyword>
<name>A0A368TN05_9GAMM</name>
<dbReference type="GO" id="GO:0006508">
    <property type="term" value="P:proteolysis"/>
    <property type="evidence" value="ECO:0007669"/>
    <property type="project" value="UniProtKB-KW"/>
</dbReference>
<dbReference type="EMBL" id="QPII01000037">
    <property type="protein sequence ID" value="RCV85974.1"/>
    <property type="molecule type" value="Genomic_DNA"/>
</dbReference>
<dbReference type="PANTHER" id="PTHR30471">
    <property type="entry name" value="DNA REPAIR PROTEIN RADC"/>
    <property type="match status" value="1"/>
</dbReference>
<gene>
    <name evidence="8" type="ORF">DU505_22060</name>
</gene>
<keyword evidence="1" id="KW-0645">Protease</keyword>
<evidence type="ECO:0000256" key="6">
    <source>
        <dbReference type="SAM" id="MobiDB-lite"/>
    </source>
</evidence>
<evidence type="ECO:0000256" key="5">
    <source>
        <dbReference type="ARBA" id="ARBA00023049"/>
    </source>
</evidence>
<evidence type="ECO:0000256" key="1">
    <source>
        <dbReference type="ARBA" id="ARBA00022670"/>
    </source>
</evidence>
<dbReference type="Gene3D" id="3.40.140.10">
    <property type="entry name" value="Cytidine Deaminase, domain 2"/>
    <property type="match status" value="1"/>
</dbReference>
<dbReference type="GO" id="GO:0046872">
    <property type="term" value="F:metal ion binding"/>
    <property type="evidence" value="ECO:0007669"/>
    <property type="project" value="UniProtKB-KW"/>
</dbReference>
<dbReference type="InterPro" id="IPR037518">
    <property type="entry name" value="MPN"/>
</dbReference>
<evidence type="ECO:0000256" key="4">
    <source>
        <dbReference type="ARBA" id="ARBA00022833"/>
    </source>
</evidence>
<evidence type="ECO:0000256" key="2">
    <source>
        <dbReference type="ARBA" id="ARBA00022723"/>
    </source>
</evidence>
<dbReference type="Pfam" id="PF04002">
    <property type="entry name" value="RadC"/>
    <property type="match status" value="1"/>
</dbReference>
<dbReference type="Proteomes" id="UP000252405">
    <property type="component" value="Unassembled WGS sequence"/>
</dbReference>
<evidence type="ECO:0000259" key="7">
    <source>
        <dbReference type="PROSITE" id="PS50249"/>
    </source>
</evidence>
<protein>
    <submittedName>
        <fullName evidence="8">DNA repair protein RadC</fullName>
    </submittedName>
</protein>
<keyword evidence="4" id="KW-0862">Zinc</keyword>
<keyword evidence="2" id="KW-0479">Metal-binding</keyword>